<dbReference type="OMA" id="VECRIDY"/>
<accession>F6VPI1</accession>
<dbReference type="Proteomes" id="UP000008144">
    <property type="component" value="Chromosome 4"/>
</dbReference>
<dbReference type="InParanoid" id="F6VPI1"/>
<organism evidence="1 2">
    <name type="scientific">Ciona intestinalis</name>
    <name type="common">Transparent sea squirt</name>
    <name type="synonym">Ascidia intestinalis</name>
    <dbReference type="NCBI Taxonomy" id="7719"/>
    <lineage>
        <taxon>Eukaryota</taxon>
        <taxon>Metazoa</taxon>
        <taxon>Chordata</taxon>
        <taxon>Tunicata</taxon>
        <taxon>Ascidiacea</taxon>
        <taxon>Phlebobranchia</taxon>
        <taxon>Cionidae</taxon>
        <taxon>Ciona</taxon>
    </lineage>
</organism>
<protein>
    <submittedName>
        <fullName evidence="1">Uncharacterized protein</fullName>
    </submittedName>
</protein>
<name>F6VPI1_CIOIN</name>
<reference evidence="1" key="4">
    <citation type="submission" date="2025-09" db="UniProtKB">
        <authorList>
            <consortium name="Ensembl"/>
        </authorList>
    </citation>
    <scope>IDENTIFICATION</scope>
</reference>
<dbReference type="EMBL" id="EAAA01001937">
    <property type="status" value="NOT_ANNOTATED_CDS"/>
    <property type="molecule type" value="Genomic_DNA"/>
</dbReference>
<reference evidence="1" key="3">
    <citation type="submission" date="2025-08" db="UniProtKB">
        <authorList>
            <consortium name="Ensembl"/>
        </authorList>
    </citation>
    <scope>IDENTIFICATION</scope>
</reference>
<sequence>MTSLNTSEVENIFGSLSGQAMARCRHESFSIGSSSVQDVTDSGEYYADENFIITGATCSSSSGFVGSMETRRTTEGGEERTYFKCKCVRINGSAAPPSGRVECRIDYWQCPLSLV</sequence>
<reference evidence="2" key="1">
    <citation type="journal article" date="2002" name="Science">
        <title>The draft genome of Ciona intestinalis: insights into chordate and vertebrate origins.</title>
        <authorList>
            <person name="Dehal P."/>
            <person name="Satou Y."/>
            <person name="Campbell R.K."/>
            <person name="Chapman J."/>
            <person name="Degnan B."/>
            <person name="De Tomaso A."/>
            <person name="Davidson B."/>
            <person name="Di Gregorio A."/>
            <person name="Gelpke M."/>
            <person name="Goodstein D.M."/>
            <person name="Harafuji N."/>
            <person name="Hastings K.E."/>
            <person name="Ho I."/>
            <person name="Hotta K."/>
            <person name="Huang W."/>
            <person name="Kawashima T."/>
            <person name="Lemaire P."/>
            <person name="Martinez D."/>
            <person name="Meinertzhagen I.A."/>
            <person name="Necula S."/>
            <person name="Nonaka M."/>
            <person name="Putnam N."/>
            <person name="Rash S."/>
            <person name="Saiga H."/>
            <person name="Satake M."/>
            <person name="Terry A."/>
            <person name="Yamada L."/>
            <person name="Wang H.G."/>
            <person name="Awazu S."/>
            <person name="Azumi K."/>
            <person name="Boore J."/>
            <person name="Branno M."/>
            <person name="Chin-Bow S."/>
            <person name="DeSantis R."/>
            <person name="Doyle S."/>
            <person name="Francino P."/>
            <person name="Keys D.N."/>
            <person name="Haga S."/>
            <person name="Hayashi H."/>
            <person name="Hino K."/>
            <person name="Imai K.S."/>
            <person name="Inaba K."/>
            <person name="Kano S."/>
            <person name="Kobayashi K."/>
            <person name="Kobayashi M."/>
            <person name="Lee B.I."/>
            <person name="Makabe K.W."/>
            <person name="Manohar C."/>
            <person name="Matassi G."/>
            <person name="Medina M."/>
            <person name="Mochizuki Y."/>
            <person name="Mount S."/>
            <person name="Morishita T."/>
            <person name="Miura S."/>
            <person name="Nakayama A."/>
            <person name="Nishizaka S."/>
            <person name="Nomoto H."/>
            <person name="Ohta F."/>
            <person name="Oishi K."/>
            <person name="Rigoutsos I."/>
            <person name="Sano M."/>
            <person name="Sasaki A."/>
            <person name="Sasakura Y."/>
            <person name="Shoguchi E."/>
            <person name="Shin-i T."/>
            <person name="Spagnuolo A."/>
            <person name="Stainier D."/>
            <person name="Suzuki M.M."/>
            <person name="Tassy O."/>
            <person name="Takatori N."/>
            <person name="Tokuoka M."/>
            <person name="Yagi K."/>
            <person name="Yoshizaki F."/>
            <person name="Wada S."/>
            <person name="Zhang C."/>
            <person name="Hyatt P.D."/>
            <person name="Larimer F."/>
            <person name="Detter C."/>
            <person name="Doggett N."/>
            <person name="Glavina T."/>
            <person name="Hawkins T."/>
            <person name="Richardson P."/>
            <person name="Lucas S."/>
            <person name="Kohara Y."/>
            <person name="Levine M."/>
            <person name="Satoh N."/>
            <person name="Rokhsar D.S."/>
        </authorList>
    </citation>
    <scope>NUCLEOTIDE SEQUENCE [LARGE SCALE GENOMIC DNA]</scope>
</reference>
<dbReference type="HOGENOM" id="CLU_2108136_0_0_1"/>
<dbReference type="GeneTree" id="ENSGT01120000277782"/>
<proteinExistence type="predicted"/>
<evidence type="ECO:0000313" key="2">
    <source>
        <dbReference type="Proteomes" id="UP000008144"/>
    </source>
</evidence>
<dbReference type="Ensembl" id="ENSCINT00000025151.2">
    <property type="protein sequence ID" value="ENSCINP00000024905.2"/>
    <property type="gene ID" value="ENSCING00000013594.2"/>
</dbReference>
<keyword evidence="2" id="KW-1185">Reference proteome</keyword>
<reference evidence="1" key="2">
    <citation type="journal article" date="2008" name="Genome Biol.">
        <title>Improved genome assembly and evidence-based global gene model set for the chordate Ciona intestinalis: new insight into intron and operon populations.</title>
        <authorList>
            <person name="Satou Y."/>
            <person name="Mineta K."/>
            <person name="Ogasawara M."/>
            <person name="Sasakura Y."/>
            <person name="Shoguchi E."/>
            <person name="Ueno K."/>
            <person name="Yamada L."/>
            <person name="Matsumoto J."/>
            <person name="Wasserscheid J."/>
            <person name="Dewar K."/>
            <person name="Wiley G.B."/>
            <person name="Macmil S.L."/>
            <person name="Roe B.A."/>
            <person name="Zeller R.W."/>
            <person name="Hastings K.E."/>
            <person name="Lemaire P."/>
            <person name="Lindquist E."/>
            <person name="Endo T."/>
            <person name="Hotta K."/>
            <person name="Inaba K."/>
        </authorList>
    </citation>
    <scope>NUCLEOTIDE SEQUENCE [LARGE SCALE GENOMIC DNA]</scope>
    <source>
        <strain evidence="1">wild type</strain>
    </source>
</reference>
<dbReference type="AlphaFoldDB" id="F6VPI1"/>
<evidence type="ECO:0000313" key="1">
    <source>
        <dbReference type="Ensembl" id="ENSCINP00000024905.2"/>
    </source>
</evidence>